<dbReference type="InterPro" id="IPR011608">
    <property type="entry name" value="PRD"/>
</dbReference>
<proteinExistence type="predicted"/>
<evidence type="ECO:0000256" key="1">
    <source>
        <dbReference type="ARBA" id="ARBA00022737"/>
    </source>
</evidence>
<evidence type="ECO:0000313" key="5">
    <source>
        <dbReference type="EMBL" id="NMF06190.1"/>
    </source>
</evidence>
<evidence type="ECO:0000256" key="4">
    <source>
        <dbReference type="ARBA" id="ARBA00023163"/>
    </source>
</evidence>
<dbReference type="Gene3D" id="1.10.1790.10">
    <property type="entry name" value="PRD domain"/>
    <property type="match status" value="1"/>
</dbReference>
<keyword evidence="3" id="KW-0010">Activator</keyword>
<dbReference type="InterPro" id="IPR007737">
    <property type="entry name" value="Mga_HTH"/>
</dbReference>
<organism evidence="5 6">
    <name type="scientific">Clostridium beijerinckii</name>
    <name type="common">Clostridium MP</name>
    <dbReference type="NCBI Taxonomy" id="1520"/>
    <lineage>
        <taxon>Bacteria</taxon>
        <taxon>Bacillati</taxon>
        <taxon>Bacillota</taxon>
        <taxon>Clostridia</taxon>
        <taxon>Eubacteriales</taxon>
        <taxon>Clostridiaceae</taxon>
        <taxon>Clostridium</taxon>
    </lineage>
</organism>
<keyword evidence="1" id="KW-0677">Repeat</keyword>
<reference evidence="5 6" key="1">
    <citation type="submission" date="2020-04" db="EMBL/GenBank/DDBJ databases">
        <authorList>
            <person name="Hitch T.C.A."/>
            <person name="Wylensek D."/>
            <person name="Clavel T."/>
        </authorList>
    </citation>
    <scope>NUCLEOTIDE SEQUENCE [LARGE SCALE GENOMIC DNA]</scope>
    <source>
        <strain evidence="5 6">WB01_NA02</strain>
    </source>
</reference>
<comment type="caution">
    <text evidence="5">The sequence shown here is derived from an EMBL/GenBank/DDBJ whole genome shotgun (WGS) entry which is preliminary data.</text>
</comment>
<keyword evidence="2" id="KW-0805">Transcription regulation</keyword>
<dbReference type="InterPro" id="IPR036388">
    <property type="entry name" value="WH-like_DNA-bd_sf"/>
</dbReference>
<name>A0A1S8PB80_CLOBE</name>
<dbReference type="PROSITE" id="PS51372">
    <property type="entry name" value="PRD_2"/>
    <property type="match status" value="1"/>
</dbReference>
<dbReference type="RefSeq" id="WP_077868245.1">
    <property type="nucleotide sequence ID" value="NZ_BKAK01000049.1"/>
</dbReference>
<accession>A0A1S8PB80</accession>
<dbReference type="GO" id="GO:0006355">
    <property type="term" value="P:regulation of DNA-templated transcription"/>
    <property type="evidence" value="ECO:0007669"/>
    <property type="project" value="InterPro"/>
</dbReference>
<dbReference type="Pfam" id="PF00874">
    <property type="entry name" value="PRD"/>
    <property type="match status" value="1"/>
</dbReference>
<dbReference type="GeneID" id="66346659"/>
<gene>
    <name evidence="5" type="ORF">HF849_15840</name>
</gene>
<protein>
    <submittedName>
        <fullName evidence="5">PRD domain-containing protein</fullName>
    </submittedName>
</protein>
<dbReference type="InterPro" id="IPR050661">
    <property type="entry name" value="BglG_antiterminators"/>
</dbReference>
<evidence type="ECO:0000256" key="3">
    <source>
        <dbReference type="ARBA" id="ARBA00023159"/>
    </source>
</evidence>
<dbReference type="SUPFAM" id="SSF63520">
    <property type="entry name" value="PTS-regulatory domain, PRD"/>
    <property type="match status" value="1"/>
</dbReference>
<dbReference type="PANTHER" id="PTHR30185">
    <property type="entry name" value="CRYPTIC BETA-GLUCOSIDE BGL OPERON ANTITERMINATOR"/>
    <property type="match status" value="1"/>
</dbReference>
<evidence type="ECO:0000313" key="6">
    <source>
        <dbReference type="Proteomes" id="UP000587880"/>
    </source>
</evidence>
<evidence type="ECO:0000256" key="2">
    <source>
        <dbReference type="ARBA" id="ARBA00023015"/>
    </source>
</evidence>
<dbReference type="AlphaFoldDB" id="A0A1S8PB80"/>
<dbReference type="Pfam" id="PF05043">
    <property type="entry name" value="Mga"/>
    <property type="match status" value="2"/>
</dbReference>
<keyword evidence="4" id="KW-0804">Transcription</keyword>
<dbReference type="InterPro" id="IPR036634">
    <property type="entry name" value="PRD_sf"/>
</dbReference>
<sequence length="492" mass="58103">MKSRQVIMLRDLLHNEYVRPNEFMEKLGISLRTVRMEIHEINDILRHKDMRINSSSARGYFILKGERTQFYEFLNNMILSLKKVELPETPGERFLFTFIYLTFIKEPISVQNLADIMYVSKTVMIKTLKEIDEYLRNFNGLNIERTKKGIYFRGKERSIRHILSETLNYKTFGSILMYKVLKFQFGESYSKIYEILQKELPVILYKNNLILIDKSVEGFLLDLFIMIYRNKAGLLLEPETSRQYPQVFEDIINEIEGLLIQNDIRISECDRNFLKDCLLTKRVLYDECVKLEPRKEIAELTEEFLSIVDKKYNCSYLKNPELKKMLSIHIDKMLYRSEQGHFEHNASIRNAKELYKLQTEMADILYKLIFDKYGYKIQEEELGFIILYMGAFAQTKIKAIIISDIGQSAASSMAKQINNYCGDKIEIIGSFSLNYIRQYSIDVDVIFTPIRLFNVTLPSKTKIIYINYVLQEENIKRIQEFLINYHGGVNED</sequence>
<dbReference type="Proteomes" id="UP000587880">
    <property type="component" value="Unassembled WGS sequence"/>
</dbReference>
<dbReference type="EMBL" id="JABAGD010000030">
    <property type="protein sequence ID" value="NMF06190.1"/>
    <property type="molecule type" value="Genomic_DNA"/>
</dbReference>
<dbReference type="Gene3D" id="1.10.10.10">
    <property type="entry name" value="Winged helix-like DNA-binding domain superfamily/Winged helix DNA-binding domain"/>
    <property type="match status" value="1"/>
</dbReference>
<dbReference type="PANTHER" id="PTHR30185:SF18">
    <property type="entry name" value="TRANSCRIPTIONAL REGULATOR MTLR"/>
    <property type="match status" value="1"/>
</dbReference>